<evidence type="ECO:0000256" key="4">
    <source>
        <dbReference type="PROSITE-ProRule" id="PRU00335"/>
    </source>
</evidence>
<comment type="caution">
    <text evidence="7">The sequence shown here is derived from an EMBL/GenBank/DDBJ whole genome shotgun (WGS) entry which is preliminary data.</text>
</comment>
<dbReference type="EMBL" id="WBMR01000014">
    <property type="protein sequence ID" value="KAB2386209.1"/>
    <property type="molecule type" value="Genomic_DNA"/>
</dbReference>
<dbReference type="InterPro" id="IPR009057">
    <property type="entry name" value="Homeodomain-like_sf"/>
</dbReference>
<dbReference type="InterPro" id="IPR001647">
    <property type="entry name" value="HTH_TetR"/>
</dbReference>
<accession>A0A6L3W1U6</accession>
<evidence type="ECO:0000256" key="1">
    <source>
        <dbReference type="ARBA" id="ARBA00023015"/>
    </source>
</evidence>
<dbReference type="PROSITE" id="PS50977">
    <property type="entry name" value="HTH_TETR_2"/>
    <property type="match status" value="1"/>
</dbReference>
<evidence type="ECO:0000313" key="7">
    <source>
        <dbReference type="EMBL" id="KAB2386209.1"/>
    </source>
</evidence>
<organism evidence="7 8">
    <name type="scientific">Actinomadura montaniterrae</name>
    <dbReference type="NCBI Taxonomy" id="1803903"/>
    <lineage>
        <taxon>Bacteria</taxon>
        <taxon>Bacillati</taxon>
        <taxon>Actinomycetota</taxon>
        <taxon>Actinomycetes</taxon>
        <taxon>Streptosporangiales</taxon>
        <taxon>Thermomonosporaceae</taxon>
        <taxon>Actinomadura</taxon>
    </lineage>
</organism>
<dbReference type="PANTHER" id="PTHR30055:SF234">
    <property type="entry name" value="HTH-TYPE TRANSCRIPTIONAL REGULATOR BETI"/>
    <property type="match status" value="1"/>
</dbReference>
<dbReference type="GO" id="GO:0003700">
    <property type="term" value="F:DNA-binding transcription factor activity"/>
    <property type="evidence" value="ECO:0007669"/>
    <property type="project" value="TreeGrafter"/>
</dbReference>
<keyword evidence="8" id="KW-1185">Reference proteome</keyword>
<evidence type="ECO:0000259" key="6">
    <source>
        <dbReference type="PROSITE" id="PS50977"/>
    </source>
</evidence>
<feature type="DNA-binding region" description="H-T-H motif" evidence="4">
    <location>
        <begin position="64"/>
        <end position="83"/>
    </location>
</feature>
<dbReference type="AlphaFoldDB" id="A0A6L3W1U6"/>
<sequence>MGRPASSRGAPPAPPAQARRAAVISSASVSDSQVPAQPSDLSTYARIRNAALQGFADKGVAATSIRDVAAAAGLSPGLVQHHFGTKARLREAVNEYVIAVAVETFRGLVGESGGEPAWEAMGDTVTAWVRDNAVALRYLARALAEGDEEAAKIFDALVEIARTGWLAPLDGDGRLRADADRDWAALHVVVFNLACVFFEPAISRHLPGPFFGADQLQRWNTATTELYRRALST</sequence>
<dbReference type="GO" id="GO:0000976">
    <property type="term" value="F:transcription cis-regulatory region binding"/>
    <property type="evidence" value="ECO:0007669"/>
    <property type="project" value="TreeGrafter"/>
</dbReference>
<evidence type="ECO:0000256" key="3">
    <source>
        <dbReference type="ARBA" id="ARBA00023163"/>
    </source>
</evidence>
<proteinExistence type="predicted"/>
<keyword evidence="1" id="KW-0805">Transcription regulation</keyword>
<dbReference type="SUPFAM" id="SSF46689">
    <property type="entry name" value="Homeodomain-like"/>
    <property type="match status" value="1"/>
</dbReference>
<dbReference type="InterPro" id="IPR050109">
    <property type="entry name" value="HTH-type_TetR-like_transc_reg"/>
</dbReference>
<protein>
    <submittedName>
        <fullName evidence="7">TetR/AcrR family transcriptional regulator</fullName>
    </submittedName>
</protein>
<feature type="domain" description="HTH tetR-type" evidence="6">
    <location>
        <begin position="41"/>
        <end position="101"/>
    </location>
</feature>
<evidence type="ECO:0000256" key="2">
    <source>
        <dbReference type="ARBA" id="ARBA00023125"/>
    </source>
</evidence>
<dbReference type="PANTHER" id="PTHR30055">
    <property type="entry name" value="HTH-TYPE TRANSCRIPTIONAL REGULATOR RUTR"/>
    <property type="match status" value="1"/>
</dbReference>
<name>A0A6L3W1U6_9ACTN</name>
<evidence type="ECO:0000256" key="5">
    <source>
        <dbReference type="SAM" id="MobiDB-lite"/>
    </source>
</evidence>
<dbReference type="Gene3D" id="1.10.357.10">
    <property type="entry name" value="Tetracycline Repressor, domain 2"/>
    <property type="match status" value="1"/>
</dbReference>
<dbReference type="Proteomes" id="UP000483004">
    <property type="component" value="Unassembled WGS sequence"/>
</dbReference>
<dbReference type="Pfam" id="PF00440">
    <property type="entry name" value="TetR_N"/>
    <property type="match status" value="1"/>
</dbReference>
<dbReference type="OrthoDB" id="3403733at2"/>
<reference evidence="7 8" key="1">
    <citation type="submission" date="2019-09" db="EMBL/GenBank/DDBJ databases">
        <title>Actinomadura physcomitrii sp. nov., a novel actinomycete isolated from moss [Physcomitrium sphaericum (Ludw) Fuernr].</title>
        <authorList>
            <person name="Liu C."/>
            <person name="Zhuang X."/>
        </authorList>
    </citation>
    <scope>NUCLEOTIDE SEQUENCE [LARGE SCALE GENOMIC DNA]</scope>
    <source>
        <strain evidence="7 8">CYP1-1B</strain>
    </source>
</reference>
<keyword evidence="3" id="KW-0804">Transcription</keyword>
<gene>
    <name evidence="7" type="ORF">F9B16_07720</name>
</gene>
<keyword evidence="2 4" id="KW-0238">DNA-binding</keyword>
<feature type="region of interest" description="Disordered" evidence="5">
    <location>
        <begin position="1"/>
        <end position="37"/>
    </location>
</feature>
<evidence type="ECO:0000313" key="8">
    <source>
        <dbReference type="Proteomes" id="UP000483004"/>
    </source>
</evidence>